<organism evidence="1">
    <name type="scientific">Timema genevievae</name>
    <name type="common">Walking stick</name>
    <dbReference type="NCBI Taxonomy" id="629358"/>
    <lineage>
        <taxon>Eukaryota</taxon>
        <taxon>Metazoa</taxon>
        <taxon>Ecdysozoa</taxon>
        <taxon>Arthropoda</taxon>
        <taxon>Hexapoda</taxon>
        <taxon>Insecta</taxon>
        <taxon>Pterygota</taxon>
        <taxon>Neoptera</taxon>
        <taxon>Polyneoptera</taxon>
        <taxon>Phasmatodea</taxon>
        <taxon>Timematodea</taxon>
        <taxon>Timematoidea</taxon>
        <taxon>Timematidae</taxon>
        <taxon>Timema</taxon>
    </lineage>
</organism>
<accession>A0A7R9K2E5</accession>
<evidence type="ECO:0000313" key="1">
    <source>
        <dbReference type="EMBL" id="CAD7600080.1"/>
    </source>
</evidence>
<proteinExistence type="predicted"/>
<sequence length="109" mass="12230">MLIIRFLTPIIKPGMTAKKSPIKPKGVLRGSGRTAPVDVVVAALKCSYFTGFIEGIKKPLKTILNLVVAILMQLSFLKKKESGKLFYCSRRQIPINKNQSYQLSENKDY</sequence>
<dbReference type="AlphaFoldDB" id="A0A7R9K2E5"/>
<protein>
    <submittedName>
        <fullName evidence="1">Uncharacterized protein</fullName>
    </submittedName>
</protein>
<dbReference type="EMBL" id="OE842452">
    <property type="protein sequence ID" value="CAD7600080.1"/>
    <property type="molecule type" value="Genomic_DNA"/>
</dbReference>
<gene>
    <name evidence="1" type="ORF">TGEB3V08_LOCUS7538</name>
</gene>
<name>A0A7R9K2E5_TIMGE</name>
<reference evidence="1" key="1">
    <citation type="submission" date="2020-11" db="EMBL/GenBank/DDBJ databases">
        <authorList>
            <person name="Tran Van P."/>
        </authorList>
    </citation>
    <scope>NUCLEOTIDE SEQUENCE</scope>
</reference>